<dbReference type="PANTHER" id="PTHR10151:SF120">
    <property type="entry name" value="BIS(5'-ADENOSYL)-TRIPHOSPHATASE"/>
    <property type="match status" value="1"/>
</dbReference>
<keyword evidence="2" id="KW-1185">Reference proteome</keyword>
<dbReference type="Pfam" id="PF01663">
    <property type="entry name" value="Phosphodiest"/>
    <property type="match status" value="1"/>
</dbReference>
<dbReference type="RefSeq" id="WP_123390839.1">
    <property type="nucleotide sequence ID" value="NZ_RKHO01000001.1"/>
</dbReference>
<protein>
    <submittedName>
        <fullName evidence="1">Type I phosphodiesterase/nucleotide pyrophosphatase</fullName>
    </submittedName>
</protein>
<organism evidence="1 2">
    <name type="scientific">Nocardioides aurantiacus</name>
    <dbReference type="NCBI Taxonomy" id="86796"/>
    <lineage>
        <taxon>Bacteria</taxon>
        <taxon>Bacillati</taxon>
        <taxon>Actinomycetota</taxon>
        <taxon>Actinomycetes</taxon>
        <taxon>Propionibacteriales</taxon>
        <taxon>Nocardioidaceae</taxon>
        <taxon>Nocardioides</taxon>
    </lineage>
</organism>
<gene>
    <name evidence="1" type="ORF">EDD33_2232</name>
</gene>
<dbReference type="InterPro" id="IPR017850">
    <property type="entry name" value="Alkaline_phosphatase_core_sf"/>
</dbReference>
<sequence>MPAPFGPVPADTDFVEPDLSGGGRTLADVLPAVSRALGVDAGLPTGGLELPPAPAYVVMLVDGLGHRLLAEHRAQAPFLHSLLGEAPVTCGVPSTTATSLTSLGTALPAGQHGLVGFTSRVPESGELLNALFWDQPVEPTVWQPHATAFDRLGAAGVHTTVVSKRDFAGSGLTRAGQRGASYVGADDVAERVAGAVAAAARRPSVTYVYDGDLDWHGHRAGVDSQRWRHQLRDIDEDAQELRDALPTDVRLVVVADHGMVDTTPATSLDLDALPGLRDGVTLLGGEARFRHVYCHAGALDDVAATWREQLAGRATVLTRDEAVARGWFGRVDAGVRLRIGDVVAAAHDDWALFSSVDFAYETRLVGLHGSLTAREMEIPLLVC</sequence>
<reference evidence="1 2" key="1">
    <citation type="submission" date="2018-11" db="EMBL/GenBank/DDBJ databases">
        <title>Sequencing the genomes of 1000 actinobacteria strains.</title>
        <authorList>
            <person name="Klenk H.-P."/>
        </authorList>
    </citation>
    <scope>NUCLEOTIDE SEQUENCE [LARGE SCALE GENOMIC DNA]</scope>
    <source>
        <strain evidence="1 2">DSM 12652</strain>
    </source>
</reference>
<comment type="caution">
    <text evidence="1">The sequence shown here is derived from an EMBL/GenBank/DDBJ whole genome shotgun (WGS) entry which is preliminary data.</text>
</comment>
<name>A0A3N2CV67_9ACTN</name>
<dbReference type="Gene3D" id="3.40.720.10">
    <property type="entry name" value="Alkaline Phosphatase, subunit A"/>
    <property type="match status" value="1"/>
</dbReference>
<dbReference type="SUPFAM" id="SSF53649">
    <property type="entry name" value="Alkaline phosphatase-like"/>
    <property type="match status" value="1"/>
</dbReference>
<proteinExistence type="predicted"/>
<dbReference type="EMBL" id="RKHO01000001">
    <property type="protein sequence ID" value="ROR91366.1"/>
    <property type="molecule type" value="Genomic_DNA"/>
</dbReference>
<dbReference type="Proteomes" id="UP000281738">
    <property type="component" value="Unassembled WGS sequence"/>
</dbReference>
<dbReference type="AlphaFoldDB" id="A0A3N2CV67"/>
<dbReference type="InterPro" id="IPR002591">
    <property type="entry name" value="Phosphodiest/P_Trfase"/>
</dbReference>
<evidence type="ECO:0000313" key="1">
    <source>
        <dbReference type="EMBL" id="ROR91366.1"/>
    </source>
</evidence>
<dbReference type="OrthoDB" id="9779267at2"/>
<dbReference type="GO" id="GO:0016787">
    <property type="term" value="F:hydrolase activity"/>
    <property type="evidence" value="ECO:0007669"/>
    <property type="project" value="UniProtKB-ARBA"/>
</dbReference>
<evidence type="ECO:0000313" key="2">
    <source>
        <dbReference type="Proteomes" id="UP000281738"/>
    </source>
</evidence>
<dbReference type="PANTHER" id="PTHR10151">
    <property type="entry name" value="ECTONUCLEOTIDE PYROPHOSPHATASE/PHOSPHODIESTERASE"/>
    <property type="match status" value="1"/>
</dbReference>
<accession>A0A3N2CV67</accession>